<dbReference type="NCBIfam" id="TIGR01141">
    <property type="entry name" value="hisC"/>
    <property type="match status" value="1"/>
</dbReference>
<keyword evidence="5 11" id="KW-0032">Aminotransferase</keyword>
<keyword evidence="14" id="KW-1185">Reference proteome</keyword>
<dbReference type="InterPro" id="IPR004839">
    <property type="entry name" value="Aminotransferase_I/II_large"/>
</dbReference>
<evidence type="ECO:0000259" key="12">
    <source>
        <dbReference type="Pfam" id="PF00155"/>
    </source>
</evidence>
<comment type="catalytic activity">
    <reaction evidence="10 11">
        <text>L-histidinol phosphate + 2-oxoglutarate = 3-(imidazol-4-yl)-2-oxopropyl phosphate + L-glutamate</text>
        <dbReference type="Rhea" id="RHEA:23744"/>
        <dbReference type="ChEBI" id="CHEBI:16810"/>
        <dbReference type="ChEBI" id="CHEBI:29985"/>
        <dbReference type="ChEBI" id="CHEBI:57766"/>
        <dbReference type="ChEBI" id="CHEBI:57980"/>
        <dbReference type="EC" id="2.6.1.9"/>
    </reaction>
</comment>
<keyword evidence="7 11" id="KW-0808">Transferase</keyword>
<evidence type="ECO:0000256" key="4">
    <source>
        <dbReference type="ARBA" id="ARBA00011738"/>
    </source>
</evidence>
<dbReference type="InterPro" id="IPR015424">
    <property type="entry name" value="PyrdxlP-dep_Trfase"/>
</dbReference>
<organism evidence="13 14">
    <name type="scientific">Frischella perrara</name>
    <dbReference type="NCBI Taxonomy" id="1267021"/>
    <lineage>
        <taxon>Bacteria</taxon>
        <taxon>Pseudomonadati</taxon>
        <taxon>Pseudomonadota</taxon>
        <taxon>Gammaproteobacteria</taxon>
        <taxon>Orbales</taxon>
        <taxon>Orbaceae</taxon>
        <taxon>Frischella</taxon>
    </lineage>
</organism>
<evidence type="ECO:0000256" key="10">
    <source>
        <dbReference type="ARBA" id="ARBA00047481"/>
    </source>
</evidence>
<protein>
    <recommendedName>
        <fullName evidence="11">Histidinol-phosphate aminotransferase</fullName>
        <ecNumber evidence="11">2.6.1.9</ecNumber>
    </recommendedName>
    <alternativeName>
        <fullName evidence="11">Imidazole acetol-phosphate transaminase</fullName>
    </alternativeName>
</protein>
<dbReference type="PANTHER" id="PTHR42885:SF2">
    <property type="entry name" value="HISTIDINOL-PHOSPHATE AMINOTRANSFERASE"/>
    <property type="match status" value="1"/>
</dbReference>
<evidence type="ECO:0000256" key="2">
    <source>
        <dbReference type="ARBA" id="ARBA00005011"/>
    </source>
</evidence>
<comment type="cofactor">
    <cofactor evidence="1 11">
        <name>pyridoxal 5'-phosphate</name>
        <dbReference type="ChEBI" id="CHEBI:597326"/>
    </cofactor>
</comment>
<dbReference type="HOGENOM" id="CLU_017584_3_1_6"/>
<keyword evidence="6 11" id="KW-0028">Amino-acid biosynthesis</keyword>
<dbReference type="InterPro" id="IPR015421">
    <property type="entry name" value="PyrdxlP-dep_Trfase_major"/>
</dbReference>
<dbReference type="STRING" id="1267021.FPB0191_01290"/>
<feature type="domain" description="Aminotransferase class I/classII large" evidence="12">
    <location>
        <begin position="47"/>
        <end position="352"/>
    </location>
</feature>
<dbReference type="HAMAP" id="MF_01023">
    <property type="entry name" value="HisC_aminotrans_2"/>
    <property type="match status" value="1"/>
</dbReference>
<proteinExistence type="inferred from homology"/>
<dbReference type="Pfam" id="PF00155">
    <property type="entry name" value="Aminotran_1_2"/>
    <property type="match status" value="1"/>
</dbReference>
<dbReference type="UniPathway" id="UPA00031">
    <property type="reaction ID" value="UER00012"/>
</dbReference>
<sequence>MTNTFDISPLIRKNVRELTPYQSARRIGGKGDIWLNANEFPTAPYYQLTQQTLNRYPEPQPEQVIKLYANYAGVKPEQLIVSRGADEAIELLMRAFCEPEKDSIIYCPPTYGMYMVSAQTMGIGYKAIPQTENWQLDLPNIEKNLENVKLIYICSPNNPTGNILNPDDIKTLLNMTRGKALIIVDEAYIEFSMQNTVVSWLENYPHLVILRTLSKAFALAGLRCGFTIANEPIITTLQKVIAPYPLATPVADIAAQALSPENISIMQNNVAGLNKQKQKLIDDLQTINLVDIVYPSYSNYLLVKFNSSVPVFNELWQHGIILRDQHNQLGLNNCIRISIGTQTECDRLITALRRLTNEEISYG</sequence>
<evidence type="ECO:0000256" key="7">
    <source>
        <dbReference type="ARBA" id="ARBA00022679"/>
    </source>
</evidence>
<dbReference type="EC" id="2.6.1.9" evidence="11"/>
<dbReference type="PROSITE" id="PS00599">
    <property type="entry name" value="AA_TRANSFER_CLASS_2"/>
    <property type="match status" value="1"/>
</dbReference>
<evidence type="ECO:0000313" key="14">
    <source>
        <dbReference type="Proteomes" id="UP000030901"/>
    </source>
</evidence>
<dbReference type="KEGG" id="fpp:FPB0191_01290"/>
<dbReference type="InterPro" id="IPR001917">
    <property type="entry name" value="Aminotrans_II_pyridoxalP_BS"/>
</dbReference>
<dbReference type="InterPro" id="IPR005861">
    <property type="entry name" value="HisP_aminotrans"/>
</dbReference>
<evidence type="ECO:0000256" key="5">
    <source>
        <dbReference type="ARBA" id="ARBA00022576"/>
    </source>
</evidence>
<dbReference type="Gene3D" id="3.90.1150.10">
    <property type="entry name" value="Aspartate Aminotransferase, domain 1"/>
    <property type="match status" value="1"/>
</dbReference>
<name>A0A0A7S0L1_FRIPE</name>
<dbReference type="AlphaFoldDB" id="A0A0A7S0L1"/>
<dbReference type="GO" id="GO:0030170">
    <property type="term" value="F:pyridoxal phosphate binding"/>
    <property type="evidence" value="ECO:0007669"/>
    <property type="project" value="InterPro"/>
</dbReference>
<accession>A0A0A7S0L1</accession>
<evidence type="ECO:0000256" key="9">
    <source>
        <dbReference type="ARBA" id="ARBA00023102"/>
    </source>
</evidence>
<evidence type="ECO:0000256" key="1">
    <source>
        <dbReference type="ARBA" id="ARBA00001933"/>
    </source>
</evidence>
<dbReference type="GO" id="GO:0004400">
    <property type="term" value="F:histidinol-phosphate transaminase activity"/>
    <property type="evidence" value="ECO:0007669"/>
    <property type="project" value="UniProtKB-UniRule"/>
</dbReference>
<keyword evidence="9 11" id="KW-0368">Histidine biosynthesis</keyword>
<dbReference type="EMBL" id="CP009056">
    <property type="protein sequence ID" value="AJA45110.1"/>
    <property type="molecule type" value="Genomic_DNA"/>
</dbReference>
<evidence type="ECO:0000313" key="13">
    <source>
        <dbReference type="EMBL" id="AJA45110.1"/>
    </source>
</evidence>
<keyword evidence="8 11" id="KW-0663">Pyridoxal phosphate</keyword>
<dbReference type="GO" id="GO:0000105">
    <property type="term" value="P:L-histidine biosynthetic process"/>
    <property type="evidence" value="ECO:0007669"/>
    <property type="project" value="UniProtKB-UniRule"/>
</dbReference>
<reference evidence="13 14" key="1">
    <citation type="journal article" date="2014" name="Appl. Environ. Microbiol.">
        <title>Gut symbionts from distinct hosts exhibit genotoxic activity via divergent colibactin biosynthetic pathways.</title>
        <authorList>
            <person name="Engel P."/>
            <person name="Vizcaino M.I."/>
            <person name="Crawford J.M."/>
        </authorList>
    </citation>
    <scope>NUCLEOTIDE SEQUENCE [LARGE SCALE GENOMIC DNA]</scope>
    <source>
        <strain evidence="13 14">PEB0191</strain>
    </source>
</reference>
<feature type="modified residue" description="N6-(pyridoxal phosphate)lysine" evidence="11">
    <location>
        <position position="215"/>
    </location>
</feature>
<dbReference type="PANTHER" id="PTHR42885">
    <property type="entry name" value="HISTIDINOL-PHOSPHATE AMINOTRANSFERASE-RELATED"/>
    <property type="match status" value="1"/>
</dbReference>
<dbReference type="OrthoDB" id="9813612at2"/>
<dbReference type="Gene3D" id="3.40.640.10">
    <property type="entry name" value="Type I PLP-dependent aspartate aminotransferase-like (Major domain)"/>
    <property type="match status" value="1"/>
</dbReference>
<evidence type="ECO:0000256" key="11">
    <source>
        <dbReference type="HAMAP-Rule" id="MF_01023"/>
    </source>
</evidence>
<comment type="pathway">
    <text evidence="2 11">Amino-acid biosynthesis; L-histidine biosynthesis; L-histidine from 5-phospho-alpha-D-ribose 1-diphosphate: step 7/9.</text>
</comment>
<dbReference type="Proteomes" id="UP000030901">
    <property type="component" value="Chromosome"/>
</dbReference>
<comment type="subunit">
    <text evidence="4 11">Homodimer.</text>
</comment>
<dbReference type="SUPFAM" id="SSF53383">
    <property type="entry name" value="PLP-dependent transferases"/>
    <property type="match status" value="1"/>
</dbReference>
<dbReference type="RefSeq" id="WP_039104808.1">
    <property type="nucleotide sequence ID" value="NZ_CP009056.1"/>
</dbReference>
<dbReference type="InterPro" id="IPR015422">
    <property type="entry name" value="PyrdxlP-dep_Trfase_small"/>
</dbReference>
<evidence type="ECO:0000256" key="8">
    <source>
        <dbReference type="ARBA" id="ARBA00022898"/>
    </source>
</evidence>
<evidence type="ECO:0000256" key="3">
    <source>
        <dbReference type="ARBA" id="ARBA00007970"/>
    </source>
</evidence>
<comment type="similarity">
    <text evidence="3 11">Belongs to the class-II pyridoxal-phosphate-dependent aminotransferase family. Histidinol-phosphate aminotransferase subfamily.</text>
</comment>
<gene>
    <name evidence="11" type="primary">hisC</name>
    <name evidence="13" type="ORF">FPB0191_01290</name>
</gene>
<dbReference type="CDD" id="cd00609">
    <property type="entry name" value="AAT_like"/>
    <property type="match status" value="1"/>
</dbReference>
<evidence type="ECO:0000256" key="6">
    <source>
        <dbReference type="ARBA" id="ARBA00022605"/>
    </source>
</evidence>